<dbReference type="Gene3D" id="2.60.120.10">
    <property type="entry name" value="Jelly Rolls"/>
    <property type="match status" value="2"/>
</dbReference>
<proteinExistence type="inferred from homology"/>
<comment type="similarity">
    <text evidence="1 2">Belongs to the pirin family.</text>
</comment>
<evidence type="ECO:0000256" key="1">
    <source>
        <dbReference type="ARBA" id="ARBA00008416"/>
    </source>
</evidence>
<dbReference type="InterPro" id="IPR011051">
    <property type="entry name" value="RmlC_Cupin_sf"/>
</dbReference>
<gene>
    <name evidence="5" type="ORF">LZC95_32075</name>
</gene>
<feature type="domain" description="Pirin C-terminal" evidence="4">
    <location>
        <begin position="174"/>
        <end position="271"/>
    </location>
</feature>
<dbReference type="CDD" id="cd02247">
    <property type="entry name" value="cupin_pirin_C"/>
    <property type="match status" value="1"/>
</dbReference>
<evidence type="ECO:0000313" key="5">
    <source>
        <dbReference type="EMBL" id="WXA91079.1"/>
    </source>
</evidence>
<dbReference type="EMBL" id="CP089982">
    <property type="protein sequence ID" value="WXA91079.1"/>
    <property type="molecule type" value="Genomic_DNA"/>
</dbReference>
<dbReference type="SUPFAM" id="SSF51182">
    <property type="entry name" value="RmlC-like cupins"/>
    <property type="match status" value="1"/>
</dbReference>
<protein>
    <submittedName>
        <fullName evidence="5">Pirin family protein</fullName>
    </submittedName>
</protein>
<organism evidence="5 6">
    <name type="scientific">Pendulispora brunnea</name>
    <dbReference type="NCBI Taxonomy" id="2905690"/>
    <lineage>
        <taxon>Bacteria</taxon>
        <taxon>Pseudomonadati</taxon>
        <taxon>Myxococcota</taxon>
        <taxon>Myxococcia</taxon>
        <taxon>Myxococcales</taxon>
        <taxon>Sorangiineae</taxon>
        <taxon>Pendulisporaceae</taxon>
        <taxon>Pendulispora</taxon>
    </lineage>
</organism>
<sequence length="286" mass="31749">MAKEVERIITGRARDIGGFDVRRILPYVQRRHIGPFVFVDHMGPAEFAAGRGMDVRPHPHIGLATMTYLLEGQILHRDSIGSDQVITPGAINWMTAGRGIVHSERTPAEFRKGGARLHGLQVWIALRTEDEECEPDFQHYAAEEFAEVDGVRVLVGDLYGVSSPVKTRSRLFYGDATLKKGASLPMDFAYEEAAAYVVSGAVSVGDVRVEAESMVVFTPGEKPVLRAEEGSRVMLLGGDCVDGPRYIEWNFVSSSHERIERAKREWRARSFPLVPGDEGEFIPLPE</sequence>
<feature type="domain" description="Pirin N-terminal" evidence="3">
    <location>
        <begin position="19"/>
        <end position="124"/>
    </location>
</feature>
<dbReference type="Proteomes" id="UP001379533">
    <property type="component" value="Chromosome"/>
</dbReference>
<dbReference type="InterPro" id="IPR012093">
    <property type="entry name" value="Pirin"/>
</dbReference>
<dbReference type="RefSeq" id="WP_394841700.1">
    <property type="nucleotide sequence ID" value="NZ_CP089982.1"/>
</dbReference>
<dbReference type="InterPro" id="IPR008778">
    <property type="entry name" value="Pirin_C_dom"/>
</dbReference>
<dbReference type="CDD" id="cd02909">
    <property type="entry name" value="cupin_pirin_N"/>
    <property type="match status" value="1"/>
</dbReference>
<evidence type="ECO:0000256" key="2">
    <source>
        <dbReference type="RuleBase" id="RU003457"/>
    </source>
</evidence>
<dbReference type="Pfam" id="PF05726">
    <property type="entry name" value="Pirin_C"/>
    <property type="match status" value="1"/>
</dbReference>
<dbReference type="InterPro" id="IPR003829">
    <property type="entry name" value="Pirin_N_dom"/>
</dbReference>
<evidence type="ECO:0000313" key="6">
    <source>
        <dbReference type="Proteomes" id="UP001379533"/>
    </source>
</evidence>
<keyword evidence="6" id="KW-1185">Reference proteome</keyword>
<dbReference type="PANTHER" id="PTHR13903">
    <property type="entry name" value="PIRIN-RELATED"/>
    <property type="match status" value="1"/>
</dbReference>
<dbReference type="PIRSF" id="PIRSF006232">
    <property type="entry name" value="Pirin"/>
    <property type="match status" value="1"/>
</dbReference>
<dbReference type="Pfam" id="PF02678">
    <property type="entry name" value="Pirin"/>
    <property type="match status" value="1"/>
</dbReference>
<name>A0ABZ2JX82_9BACT</name>
<dbReference type="InterPro" id="IPR014710">
    <property type="entry name" value="RmlC-like_jellyroll"/>
</dbReference>
<accession>A0ABZ2JX82</accession>
<reference evidence="5 6" key="1">
    <citation type="submission" date="2021-12" db="EMBL/GenBank/DDBJ databases">
        <title>Discovery of the Pendulisporaceae a myxobacterial family with distinct sporulation behavior and unique specialized metabolism.</title>
        <authorList>
            <person name="Garcia R."/>
            <person name="Popoff A."/>
            <person name="Bader C.D."/>
            <person name="Loehr J."/>
            <person name="Walesch S."/>
            <person name="Walt C."/>
            <person name="Boldt J."/>
            <person name="Bunk B."/>
            <person name="Haeckl F.J.F.P.J."/>
            <person name="Gunesch A.P."/>
            <person name="Birkelbach J."/>
            <person name="Nuebel U."/>
            <person name="Pietschmann T."/>
            <person name="Bach T."/>
            <person name="Mueller R."/>
        </authorList>
    </citation>
    <scope>NUCLEOTIDE SEQUENCE [LARGE SCALE GENOMIC DNA]</scope>
    <source>
        <strain evidence="5 6">MSr12523</strain>
    </source>
</reference>
<evidence type="ECO:0000259" key="3">
    <source>
        <dbReference type="Pfam" id="PF02678"/>
    </source>
</evidence>
<dbReference type="PANTHER" id="PTHR13903:SF8">
    <property type="entry name" value="PIRIN"/>
    <property type="match status" value="1"/>
</dbReference>
<evidence type="ECO:0000259" key="4">
    <source>
        <dbReference type="Pfam" id="PF05726"/>
    </source>
</evidence>